<sequence>MRIPKVLGYGSDLPLFCILHGGRHGHHNTVALLAFTYRDDGLGQRQPCLGHADKFKRLGRGDCQQHGLGVGHAHIFTGMGDHAPRDQPGVAAGIHKPRKPQQRRVRI</sequence>
<dbReference type="EMBL" id="VSSQ01060001">
    <property type="protein sequence ID" value="MPN13506.1"/>
    <property type="molecule type" value="Genomic_DNA"/>
</dbReference>
<organism evidence="2">
    <name type="scientific">bioreactor metagenome</name>
    <dbReference type="NCBI Taxonomy" id="1076179"/>
    <lineage>
        <taxon>unclassified sequences</taxon>
        <taxon>metagenomes</taxon>
        <taxon>ecological metagenomes</taxon>
    </lineage>
</organism>
<name>A0A645FIP2_9ZZZZ</name>
<dbReference type="AlphaFoldDB" id="A0A645FIP2"/>
<evidence type="ECO:0000256" key="1">
    <source>
        <dbReference type="SAM" id="MobiDB-lite"/>
    </source>
</evidence>
<feature type="compositionally biased region" description="Basic residues" evidence="1">
    <location>
        <begin position="95"/>
        <end position="107"/>
    </location>
</feature>
<evidence type="ECO:0000313" key="2">
    <source>
        <dbReference type="EMBL" id="MPN13506.1"/>
    </source>
</evidence>
<proteinExistence type="predicted"/>
<accession>A0A645FIP2</accession>
<feature type="region of interest" description="Disordered" evidence="1">
    <location>
        <begin position="77"/>
        <end position="107"/>
    </location>
</feature>
<gene>
    <name evidence="2" type="ORF">SDC9_160827</name>
</gene>
<protein>
    <submittedName>
        <fullName evidence="2">Uncharacterized protein</fullName>
    </submittedName>
</protein>
<comment type="caution">
    <text evidence="2">The sequence shown here is derived from an EMBL/GenBank/DDBJ whole genome shotgun (WGS) entry which is preliminary data.</text>
</comment>
<reference evidence="2" key="1">
    <citation type="submission" date="2019-08" db="EMBL/GenBank/DDBJ databases">
        <authorList>
            <person name="Kucharzyk K."/>
            <person name="Murdoch R.W."/>
            <person name="Higgins S."/>
            <person name="Loffler F."/>
        </authorList>
    </citation>
    <scope>NUCLEOTIDE SEQUENCE</scope>
</reference>